<sequence>MNPIINGTGNYYLEAQTRDAGRTDVVVDYRGEQFVVEMKIWRGNEYNERGESQLAAYLDYFRRKKGYMLSFNLNKKKLPAVRLIE</sequence>
<name>A0A2K4ZER9_9FIRM</name>
<protein>
    <recommendedName>
        <fullName evidence="3">PD-(D/E)XK nuclease superfamily protein</fullName>
    </recommendedName>
</protein>
<dbReference type="EMBL" id="OFSM01000007">
    <property type="protein sequence ID" value="SOY28952.1"/>
    <property type="molecule type" value="Genomic_DNA"/>
</dbReference>
<evidence type="ECO:0008006" key="3">
    <source>
        <dbReference type="Google" id="ProtNLM"/>
    </source>
</evidence>
<dbReference type="RefSeq" id="WP_306817659.1">
    <property type="nucleotide sequence ID" value="NZ_JANJZD010000022.1"/>
</dbReference>
<reference evidence="1 2" key="1">
    <citation type="submission" date="2018-01" db="EMBL/GenBank/DDBJ databases">
        <authorList>
            <person name="Gaut B.S."/>
            <person name="Morton B.R."/>
            <person name="Clegg M.T."/>
            <person name="Duvall M.R."/>
        </authorList>
    </citation>
    <scope>NUCLEOTIDE SEQUENCE [LARGE SCALE GENOMIC DNA]</scope>
    <source>
        <strain evidence="1">GP69</strain>
    </source>
</reference>
<proteinExistence type="predicted"/>
<organism evidence="1 2">
    <name type="scientific">Acetatifactor muris</name>
    <dbReference type="NCBI Taxonomy" id="879566"/>
    <lineage>
        <taxon>Bacteria</taxon>
        <taxon>Bacillati</taxon>
        <taxon>Bacillota</taxon>
        <taxon>Clostridia</taxon>
        <taxon>Lachnospirales</taxon>
        <taxon>Lachnospiraceae</taxon>
        <taxon>Acetatifactor</taxon>
    </lineage>
</organism>
<gene>
    <name evidence="1" type="ORF">AMURIS_01667</name>
</gene>
<dbReference type="AlphaFoldDB" id="A0A2K4ZER9"/>
<dbReference type="Proteomes" id="UP000236311">
    <property type="component" value="Unassembled WGS sequence"/>
</dbReference>
<evidence type="ECO:0000313" key="1">
    <source>
        <dbReference type="EMBL" id="SOY28952.1"/>
    </source>
</evidence>
<keyword evidence="2" id="KW-1185">Reference proteome</keyword>
<accession>A0A2K4ZER9</accession>
<evidence type="ECO:0000313" key="2">
    <source>
        <dbReference type="Proteomes" id="UP000236311"/>
    </source>
</evidence>